<feature type="region of interest" description="Disordered" evidence="2">
    <location>
        <begin position="155"/>
        <end position="191"/>
    </location>
</feature>
<evidence type="ECO:0000256" key="1">
    <source>
        <dbReference type="SAM" id="Coils"/>
    </source>
</evidence>
<evidence type="ECO:0000256" key="2">
    <source>
        <dbReference type="SAM" id="MobiDB-lite"/>
    </source>
</evidence>
<dbReference type="EMBL" id="KN848736">
    <property type="protein sequence ID" value="KIR77807.1"/>
    <property type="molecule type" value="Genomic_DNA"/>
</dbReference>
<feature type="region of interest" description="Disordered" evidence="2">
    <location>
        <begin position="269"/>
        <end position="319"/>
    </location>
</feature>
<dbReference type="Proteomes" id="UP000054272">
    <property type="component" value="Unassembled WGS sequence"/>
</dbReference>
<feature type="compositionally biased region" description="Polar residues" evidence="2">
    <location>
        <begin position="170"/>
        <end position="191"/>
    </location>
</feature>
<reference evidence="3 4" key="1">
    <citation type="submission" date="2015-01" db="EMBL/GenBank/DDBJ databases">
        <title>The Genome Sequence of Cryptococcus gattii EJB2.</title>
        <authorList>
            <consortium name="The Broad Institute Genomics Platform"/>
            <person name="Cuomo C."/>
            <person name="Litvintseva A."/>
            <person name="Chen Y."/>
            <person name="Heitman J."/>
            <person name="Sun S."/>
            <person name="Springer D."/>
            <person name="Dromer F."/>
            <person name="Young S."/>
            <person name="Zeng Q."/>
            <person name="Gargeya S."/>
            <person name="Abouelleil A."/>
            <person name="Alvarado L."/>
            <person name="Chapman S.B."/>
            <person name="Gainer-Dewar J."/>
            <person name="Goldberg J."/>
            <person name="Griggs A."/>
            <person name="Gujja S."/>
            <person name="Hansen M."/>
            <person name="Howarth C."/>
            <person name="Imamovic A."/>
            <person name="Larimer J."/>
            <person name="Murphy C."/>
            <person name="Naylor J."/>
            <person name="Pearson M."/>
            <person name="Priest M."/>
            <person name="Roberts A."/>
            <person name="Saif S."/>
            <person name="Shea T."/>
            <person name="Sykes S."/>
            <person name="Wortman J."/>
            <person name="Nusbaum C."/>
            <person name="Birren B."/>
        </authorList>
    </citation>
    <scope>NUCLEOTIDE SEQUENCE [LARGE SCALE GENOMIC DNA]</scope>
    <source>
        <strain evidence="3 4">EJB2</strain>
    </source>
</reference>
<keyword evidence="1" id="KW-0175">Coiled coil</keyword>
<organism evidence="3 4">
    <name type="scientific">Cryptococcus gattii EJB2</name>
    <dbReference type="NCBI Taxonomy" id="1296103"/>
    <lineage>
        <taxon>Eukaryota</taxon>
        <taxon>Fungi</taxon>
        <taxon>Dikarya</taxon>
        <taxon>Basidiomycota</taxon>
        <taxon>Agaricomycotina</taxon>
        <taxon>Tremellomycetes</taxon>
        <taxon>Tremellales</taxon>
        <taxon>Cryptococcaceae</taxon>
        <taxon>Cryptococcus</taxon>
        <taxon>Cryptococcus gattii species complex</taxon>
    </lineage>
</organism>
<evidence type="ECO:0000313" key="3">
    <source>
        <dbReference type="EMBL" id="KIR77807.1"/>
    </source>
</evidence>
<evidence type="ECO:0000313" key="4">
    <source>
        <dbReference type="Proteomes" id="UP000054272"/>
    </source>
</evidence>
<name>A0ABR5BQ86_9TREE</name>
<accession>A0ABR5BQ86</accession>
<gene>
    <name evidence="3" type="ORF">I306_05040</name>
</gene>
<protein>
    <submittedName>
        <fullName evidence="3">Uncharacterized protein</fullName>
    </submittedName>
</protein>
<feature type="region of interest" description="Disordered" evidence="2">
    <location>
        <begin position="395"/>
        <end position="438"/>
    </location>
</feature>
<feature type="coiled-coil region" evidence="1">
    <location>
        <begin position="541"/>
        <end position="575"/>
    </location>
</feature>
<proteinExistence type="predicted"/>
<keyword evidence="4" id="KW-1185">Reference proteome</keyword>
<feature type="compositionally biased region" description="Basic and acidic residues" evidence="2">
    <location>
        <begin position="159"/>
        <end position="169"/>
    </location>
</feature>
<sequence length="593" mass="65152">MTFSSLADELATAFDNEHTASNSLAAEFGLDLDLDQELNLQTRAGDDGLGYCGHSLEEELAQGGFGQLLLPDGTLSNFGVSPPARSKHSGGQSLEDELDAGEGVVQPLSQLQARHDDCNDESPLGLIVSSPRRQQFNLDHDGELLERHLHWPPSSRNEQFADHDNDISSHDNLASFSSELSTSPSGTFRSQRPLSTLITTPLRPGNKIREIPFTRSIFFTSSSPSPSSSSIPYGSRRLMGEDQDPLLVLSETIAMNSKFINSLRHLDEVPRTTASRTPRGTPGKFTGAAPGQSPGGSSGTPIPEPRVAKPGSSSSLLFPSSIETTSTSIPLSIDIHLQNHLAALAESEKRRDDQLRVLNSLVREFEGLKWGEGLMENEEWDRFVEKRGEMGTLEEKNEKGDVSTLEQHEDEFPEDVPNSNLIPSTPIRRPDPTQSYPSPCPLSCQTDLQLPFQTFLSTSLSLTTSLNNLSDSLHNSSSLSTHISRQIKNLRASVSGFREREVREEEARRGVEDWERGRMELGLGGRRVGSAAAGLTETTNVQMTQREKERVKSVKEVLEKECEEFKSKLEEYGKQVEKIQTGRSSGTIISIMG</sequence>